<dbReference type="InterPro" id="IPR050481">
    <property type="entry name" value="UDP-glycosyltransf_plant"/>
</dbReference>
<accession>A0AAV7EZI8</accession>
<dbReference type="InterPro" id="IPR002213">
    <property type="entry name" value="UDP_glucos_trans"/>
</dbReference>
<dbReference type="SUPFAM" id="SSF53756">
    <property type="entry name" value="UDP-Glycosyltransferase/glycogen phosphorylase"/>
    <property type="match status" value="1"/>
</dbReference>
<proteinExistence type="predicted"/>
<protein>
    <submittedName>
        <fullName evidence="3">Uncharacterized protein</fullName>
    </submittedName>
</protein>
<feature type="region of interest" description="Disordered" evidence="2">
    <location>
        <begin position="320"/>
        <end position="354"/>
    </location>
</feature>
<dbReference type="PANTHER" id="PTHR48048:SF89">
    <property type="entry name" value="GLYCOSYLTRANSFERASE"/>
    <property type="match status" value="1"/>
</dbReference>
<dbReference type="EMBL" id="JAINDJ010000003">
    <property type="protein sequence ID" value="KAG9454019.1"/>
    <property type="molecule type" value="Genomic_DNA"/>
</dbReference>
<organism evidence="3 4">
    <name type="scientific">Aristolochia fimbriata</name>
    <name type="common">White veined hardy Dutchman's pipe vine</name>
    <dbReference type="NCBI Taxonomy" id="158543"/>
    <lineage>
        <taxon>Eukaryota</taxon>
        <taxon>Viridiplantae</taxon>
        <taxon>Streptophyta</taxon>
        <taxon>Embryophyta</taxon>
        <taxon>Tracheophyta</taxon>
        <taxon>Spermatophyta</taxon>
        <taxon>Magnoliopsida</taxon>
        <taxon>Magnoliidae</taxon>
        <taxon>Piperales</taxon>
        <taxon>Aristolochiaceae</taxon>
        <taxon>Aristolochia</taxon>
    </lineage>
</organism>
<evidence type="ECO:0000313" key="4">
    <source>
        <dbReference type="Proteomes" id="UP000825729"/>
    </source>
</evidence>
<evidence type="ECO:0000313" key="3">
    <source>
        <dbReference type="EMBL" id="KAG9454019.1"/>
    </source>
</evidence>
<dbReference type="GO" id="GO:0035251">
    <property type="term" value="F:UDP-glucosyltransferase activity"/>
    <property type="evidence" value="ECO:0007669"/>
    <property type="project" value="InterPro"/>
</dbReference>
<evidence type="ECO:0000256" key="1">
    <source>
        <dbReference type="ARBA" id="ARBA00022679"/>
    </source>
</evidence>
<gene>
    <name evidence="3" type="ORF">H6P81_006923</name>
</gene>
<reference evidence="3 4" key="1">
    <citation type="submission" date="2021-07" db="EMBL/GenBank/DDBJ databases">
        <title>The Aristolochia fimbriata genome: insights into angiosperm evolution, floral development and chemical biosynthesis.</title>
        <authorList>
            <person name="Jiao Y."/>
        </authorList>
    </citation>
    <scope>NUCLEOTIDE SEQUENCE [LARGE SCALE GENOMIC DNA]</scope>
    <source>
        <strain evidence="3">IBCAS-2021</strain>
        <tissue evidence="3">Leaf</tissue>
    </source>
</reference>
<feature type="compositionally biased region" description="Basic and acidic residues" evidence="2">
    <location>
        <begin position="322"/>
        <end position="347"/>
    </location>
</feature>
<dbReference type="PANTHER" id="PTHR48048">
    <property type="entry name" value="GLYCOSYLTRANSFERASE"/>
    <property type="match status" value="1"/>
</dbReference>
<dbReference type="Gene3D" id="3.40.50.2000">
    <property type="entry name" value="Glycogen Phosphorylase B"/>
    <property type="match status" value="2"/>
</dbReference>
<name>A0AAV7EZI8_ARIFI</name>
<keyword evidence="1" id="KW-0808">Transferase</keyword>
<dbReference type="Pfam" id="PF00201">
    <property type="entry name" value="UDPGT"/>
    <property type="match status" value="1"/>
</dbReference>
<keyword evidence="4" id="KW-1185">Reference proteome</keyword>
<evidence type="ECO:0000256" key="2">
    <source>
        <dbReference type="SAM" id="MobiDB-lite"/>
    </source>
</evidence>
<sequence length="354" mass="38158">MAEAPFLLPNIDVYIKTVTETHPSNVFLRLPSQLSFTAADYYPPSHRSIEIAFEFIRVSNPLLRLSLLSISLFARVRGLFVDFFGTAAMDVADELGIPPYLFMASPAAQLAFFLYFPTVHDNTTASFKDLERGTLLEFPGLPPLPAADVPQELEDRTKSYIEVLGDVGEVARAAGFVVNTFDSLEPRALTALENEACVPDGAPRPPPCYAIGPLVAPEKGDRGAGYCLKWLDLQPRRSVVFLSFGSMIAFPPEQLREIAAGLERSGHRFLWVLRGSAEPGLGGRVRDPLRVELGAGVGLGRGAHGGVAALRGAAIDQGARGRGNEARCGRGVRGEGESERNRVREAGEGGDGLL</sequence>
<dbReference type="AlphaFoldDB" id="A0AAV7EZI8"/>
<dbReference type="Proteomes" id="UP000825729">
    <property type="component" value="Unassembled WGS sequence"/>
</dbReference>
<comment type="caution">
    <text evidence="3">The sequence shown here is derived from an EMBL/GenBank/DDBJ whole genome shotgun (WGS) entry which is preliminary data.</text>
</comment>